<keyword evidence="3" id="KW-1185">Reference proteome</keyword>
<dbReference type="KEGG" id="sgj:IAG43_31410"/>
<dbReference type="Proteomes" id="UP000516230">
    <property type="component" value="Chromosome"/>
</dbReference>
<accession>A0A7H0I4I5</accession>
<feature type="compositionally biased region" description="Low complexity" evidence="1">
    <location>
        <begin position="30"/>
        <end position="55"/>
    </location>
</feature>
<feature type="region of interest" description="Disordered" evidence="1">
    <location>
        <begin position="1"/>
        <end position="85"/>
    </location>
</feature>
<dbReference type="AlphaFoldDB" id="A0A7H0I4I5"/>
<name>A0A7H0I4I5_9ACTN</name>
<proteinExistence type="predicted"/>
<feature type="compositionally biased region" description="Gly residues" evidence="1">
    <location>
        <begin position="1"/>
        <end position="15"/>
    </location>
</feature>
<sequence>MEGGSRDGNGNGGGYSATALGSHWFERPGPEGATGPTAAHGATPAPRADAATDGRTLMEPVQGRTLPGPVDGPTLREAADAEPDRVEGEVLRFGPGVTAVVRQRGGPPTYTGVWHGTLAGQADAAQGTDGGGRRGRPAWRRYAPAAVILAAVLAFLAWQRFGPGVAVQDVSVRAPAEGPGCDGTADVVAVVATDGRAGTIAYRWERSDGTSSGQLYETVTRGQREATLHLRWTFTGRGEFPARAEVRIDSPGRHTAAAEFVYVCR</sequence>
<gene>
    <name evidence="2" type="ORF">IAG43_31410</name>
</gene>
<evidence type="ECO:0000313" key="2">
    <source>
        <dbReference type="EMBL" id="QNP67701.1"/>
    </source>
</evidence>
<dbReference type="EMBL" id="CP060825">
    <property type="protein sequence ID" value="QNP67701.1"/>
    <property type="molecule type" value="Genomic_DNA"/>
</dbReference>
<protein>
    <submittedName>
        <fullName evidence="2">Uncharacterized protein</fullName>
    </submittedName>
</protein>
<reference evidence="2 3" key="1">
    <citation type="submission" date="2020-08" db="EMBL/GenBank/DDBJ databases">
        <title>A novel species.</title>
        <authorList>
            <person name="Gao J."/>
        </authorList>
    </citation>
    <scope>NUCLEOTIDE SEQUENCE [LARGE SCALE GENOMIC DNA]</scope>
    <source>
        <strain evidence="2 3">CRPJ-33</strain>
    </source>
</reference>
<organism evidence="2 3">
    <name type="scientific">Streptomyces genisteinicus</name>
    <dbReference type="NCBI Taxonomy" id="2768068"/>
    <lineage>
        <taxon>Bacteria</taxon>
        <taxon>Bacillati</taxon>
        <taxon>Actinomycetota</taxon>
        <taxon>Actinomycetes</taxon>
        <taxon>Kitasatosporales</taxon>
        <taxon>Streptomycetaceae</taxon>
        <taxon>Streptomyces</taxon>
    </lineage>
</organism>
<evidence type="ECO:0000313" key="3">
    <source>
        <dbReference type="Proteomes" id="UP000516230"/>
    </source>
</evidence>
<evidence type="ECO:0000256" key="1">
    <source>
        <dbReference type="SAM" id="MobiDB-lite"/>
    </source>
</evidence>